<gene>
    <name evidence="1" type="ORF">M136_4923</name>
</gene>
<proteinExistence type="predicted"/>
<evidence type="ECO:0000313" key="1">
    <source>
        <dbReference type="EMBL" id="EXZ31334.1"/>
    </source>
</evidence>
<dbReference type="EMBL" id="JGDJ01000034">
    <property type="protein sequence ID" value="EXZ31334.1"/>
    <property type="molecule type" value="Genomic_DNA"/>
</dbReference>
<reference evidence="1 2" key="1">
    <citation type="submission" date="2014-02" db="EMBL/GenBank/DDBJ databases">
        <authorList>
            <person name="Sears C."/>
            <person name="Carroll K."/>
            <person name="Sack B.R."/>
            <person name="Qadri F."/>
            <person name="Myers L.L."/>
            <person name="Chung G.-T."/>
            <person name="Escheverria P."/>
            <person name="Fraser C.M."/>
            <person name="Sadzewicz L."/>
            <person name="Shefchek K.A."/>
            <person name="Tallon L."/>
            <person name="Das S.P."/>
            <person name="Daugherty S."/>
            <person name="Mongodin E.F."/>
        </authorList>
    </citation>
    <scope>NUCLEOTIDE SEQUENCE [LARGE SCALE GENOMIC DNA]</scope>
    <source>
        <strain evidence="1 2">S36L11</strain>
    </source>
</reference>
<dbReference type="Proteomes" id="UP000022082">
    <property type="component" value="Unassembled WGS sequence"/>
</dbReference>
<organism evidence="1 2">
    <name type="scientific">Bacteroides fragilis str. S36L11</name>
    <dbReference type="NCBI Taxonomy" id="1339327"/>
    <lineage>
        <taxon>Bacteria</taxon>
        <taxon>Pseudomonadati</taxon>
        <taxon>Bacteroidota</taxon>
        <taxon>Bacteroidia</taxon>
        <taxon>Bacteroidales</taxon>
        <taxon>Bacteroidaceae</taxon>
        <taxon>Bacteroides</taxon>
    </lineage>
</organism>
<dbReference type="AlphaFoldDB" id="A0A015Z8Y5"/>
<comment type="caution">
    <text evidence="1">The sequence shown here is derived from an EMBL/GenBank/DDBJ whole genome shotgun (WGS) entry which is preliminary data.</text>
</comment>
<evidence type="ECO:0000313" key="2">
    <source>
        <dbReference type="Proteomes" id="UP000022082"/>
    </source>
</evidence>
<sequence>MISASKKNGTGRKNGRENQTFHKVVSNSLCVNGWFLQKEVAQPKEKVIKGKWK</sequence>
<accession>A0A015Z8Y5</accession>
<protein>
    <submittedName>
        <fullName evidence="1">Uncharacterized protein</fullName>
    </submittedName>
</protein>
<name>A0A015Z8Y5_BACFG</name>